<comment type="caution">
    <text evidence="2">The sequence shown here is derived from an EMBL/GenBank/DDBJ whole genome shotgun (WGS) entry which is preliminary data.</text>
</comment>
<evidence type="ECO:0000313" key="3">
    <source>
        <dbReference type="Proteomes" id="UP000475532"/>
    </source>
</evidence>
<organism evidence="2 3">
    <name type="scientific">Actinomadura bangladeshensis</name>
    <dbReference type="NCBI Taxonomy" id="453573"/>
    <lineage>
        <taxon>Bacteria</taxon>
        <taxon>Bacillati</taxon>
        <taxon>Actinomycetota</taxon>
        <taxon>Actinomycetes</taxon>
        <taxon>Streptosporangiales</taxon>
        <taxon>Thermomonosporaceae</taxon>
        <taxon>Actinomadura</taxon>
    </lineage>
</organism>
<dbReference type="EMBL" id="JAAGLI010000585">
    <property type="protein sequence ID" value="NEA25313.1"/>
    <property type="molecule type" value="Genomic_DNA"/>
</dbReference>
<name>A0A6L9QKP9_9ACTN</name>
<reference evidence="2 3" key="1">
    <citation type="submission" date="2020-01" db="EMBL/GenBank/DDBJ databases">
        <title>Insect and environment-associated Actinomycetes.</title>
        <authorList>
            <person name="Currrie C."/>
            <person name="Chevrette M."/>
            <person name="Carlson C."/>
            <person name="Stubbendieck R."/>
            <person name="Wendt-Pienkowski E."/>
        </authorList>
    </citation>
    <scope>NUCLEOTIDE SEQUENCE [LARGE SCALE GENOMIC DNA]</scope>
    <source>
        <strain evidence="2 3">SID10258</strain>
    </source>
</reference>
<evidence type="ECO:0000313" key="2">
    <source>
        <dbReference type="EMBL" id="NEA25313.1"/>
    </source>
</evidence>
<feature type="non-terminal residue" evidence="2">
    <location>
        <position position="46"/>
    </location>
</feature>
<evidence type="ECO:0000256" key="1">
    <source>
        <dbReference type="SAM" id="MobiDB-lite"/>
    </source>
</evidence>
<dbReference type="AlphaFoldDB" id="A0A6L9QKP9"/>
<feature type="compositionally biased region" description="Low complexity" evidence="1">
    <location>
        <begin position="25"/>
        <end position="46"/>
    </location>
</feature>
<gene>
    <name evidence="2" type="ORF">G3I70_22910</name>
</gene>
<feature type="region of interest" description="Disordered" evidence="1">
    <location>
        <begin position="19"/>
        <end position="46"/>
    </location>
</feature>
<accession>A0A6L9QKP9</accession>
<protein>
    <submittedName>
        <fullName evidence="2">Uncharacterized protein</fullName>
    </submittedName>
</protein>
<sequence>MIVCAVVLGLVLPAERRARDEGKAAEQAGAASSAAPTARAAKAGGA</sequence>
<proteinExistence type="predicted"/>
<dbReference type="Proteomes" id="UP000475532">
    <property type="component" value="Unassembled WGS sequence"/>
</dbReference>